<dbReference type="Proteomes" id="UP000605518">
    <property type="component" value="Segment"/>
</dbReference>
<name>A0A7S5QY47_9CAUD</name>
<dbReference type="EMBL" id="MN988486">
    <property type="protein sequence ID" value="QIG67955.1"/>
    <property type="molecule type" value="Genomic_DNA"/>
</dbReference>
<evidence type="ECO:0000313" key="2">
    <source>
        <dbReference type="Proteomes" id="UP000605518"/>
    </source>
</evidence>
<protein>
    <submittedName>
        <fullName evidence="1">Neck protein</fullName>
    </submittedName>
</protein>
<sequence length="250" mass="28766">MSIENPQNRDELIEHCKMRIGEPLIRVNVTDMQARIRVKEAIYLFLSYHFDATENAWIKQEITPAIQANKQFEVPGFVVGVNKIMNFKPNIFKDINMLGSSIYSVLNRNILMGVETMSKVDVYLYEREISEWDNIWRPTPGFQFNRTTKTIKFDSSAIHFTVGEFIMYQAKVDVSQFTGDFFSNDWLIRYTSALIKEQWADNLSKIKDITLPGGHKIDVDGIASSAAREKAELKEELYNNAMDFSPVSIG</sequence>
<organism evidence="1 2">
    <name type="scientific">Rhizobium phage RHph_Y68</name>
    <dbReference type="NCBI Taxonomy" id="2509787"/>
    <lineage>
        <taxon>Viruses</taxon>
        <taxon>Duplodnaviria</taxon>
        <taxon>Heunggongvirae</taxon>
        <taxon>Uroviricota</taxon>
        <taxon>Caudoviricetes</taxon>
        <taxon>Pootjesviridae</taxon>
        <taxon>Staniewskivirinae</taxon>
        <taxon>Trinifflemingvirus</taxon>
        <taxon>Trinifflemingvirus Y68</taxon>
    </lineage>
</organism>
<accession>A0A7S5QY47</accession>
<gene>
    <name evidence="1" type="ORF">EVB55_020</name>
</gene>
<reference evidence="1" key="1">
    <citation type="submission" date="2020-01" db="EMBL/GenBank/DDBJ databases">
        <title>Patterns of diversity and host range of bacteriophage communities associated with bean-nodulatin bacteria.</title>
        <authorList>
            <person name="Vann Cauwenberghe J."/>
            <person name="Santamaria R.I."/>
            <person name="Bustos P."/>
            <person name="Juarez S."/>
            <person name="Gonzalez V."/>
        </authorList>
    </citation>
    <scope>NUCLEOTIDE SEQUENCE</scope>
</reference>
<evidence type="ECO:0000313" key="1">
    <source>
        <dbReference type="EMBL" id="QIG67955.1"/>
    </source>
</evidence>
<proteinExistence type="predicted"/>
<keyword evidence="2" id="KW-1185">Reference proteome</keyword>